<accession>A0A6I4IC87</accession>
<dbReference type="SUPFAM" id="SSF46689">
    <property type="entry name" value="Homeodomain-like"/>
    <property type="match status" value="1"/>
</dbReference>
<feature type="domain" description="HTH araC/xylS-type" evidence="4">
    <location>
        <begin position="24"/>
        <end position="122"/>
    </location>
</feature>
<evidence type="ECO:0000256" key="3">
    <source>
        <dbReference type="ARBA" id="ARBA00023163"/>
    </source>
</evidence>
<dbReference type="SMART" id="SM00342">
    <property type="entry name" value="HTH_ARAC"/>
    <property type="match status" value="1"/>
</dbReference>
<dbReference type="EMBL" id="WQLA01000003">
    <property type="protein sequence ID" value="MVN91039.1"/>
    <property type="molecule type" value="Genomic_DNA"/>
</dbReference>
<keyword evidence="1" id="KW-0805">Transcription regulation</keyword>
<dbReference type="GO" id="GO:0003700">
    <property type="term" value="F:DNA-binding transcription factor activity"/>
    <property type="evidence" value="ECO:0007669"/>
    <property type="project" value="InterPro"/>
</dbReference>
<dbReference type="PANTHER" id="PTHR43280">
    <property type="entry name" value="ARAC-FAMILY TRANSCRIPTIONAL REGULATOR"/>
    <property type="match status" value="1"/>
</dbReference>
<evidence type="ECO:0000313" key="5">
    <source>
        <dbReference type="EMBL" id="MVN91039.1"/>
    </source>
</evidence>
<dbReference type="OrthoDB" id="956952at2"/>
<dbReference type="AlphaFoldDB" id="A0A6I4IC87"/>
<dbReference type="Proteomes" id="UP000434850">
    <property type="component" value="Unassembled WGS sequence"/>
</dbReference>
<keyword evidence="3" id="KW-0804">Transcription</keyword>
<proteinExistence type="predicted"/>
<reference evidence="5 6" key="1">
    <citation type="submission" date="2019-12" db="EMBL/GenBank/DDBJ databases">
        <title>Mucilaginibacter sp. HME9299 genome sequencing and assembly.</title>
        <authorList>
            <person name="Kang H."/>
            <person name="Kim H."/>
            <person name="Joh K."/>
        </authorList>
    </citation>
    <scope>NUCLEOTIDE SEQUENCE [LARGE SCALE GENOMIC DNA]</scope>
    <source>
        <strain evidence="5 6">HME9299</strain>
    </source>
</reference>
<keyword evidence="2" id="KW-0238">DNA-binding</keyword>
<dbReference type="PROSITE" id="PS01124">
    <property type="entry name" value="HTH_ARAC_FAMILY_2"/>
    <property type="match status" value="1"/>
</dbReference>
<keyword evidence="6" id="KW-1185">Reference proteome</keyword>
<organism evidence="5 6">
    <name type="scientific">Mucilaginibacter aquatilis</name>
    <dbReference type="NCBI Taxonomy" id="1517760"/>
    <lineage>
        <taxon>Bacteria</taxon>
        <taxon>Pseudomonadati</taxon>
        <taxon>Bacteroidota</taxon>
        <taxon>Sphingobacteriia</taxon>
        <taxon>Sphingobacteriales</taxon>
        <taxon>Sphingobacteriaceae</taxon>
        <taxon>Mucilaginibacter</taxon>
    </lineage>
</organism>
<gene>
    <name evidence="5" type="ORF">GO816_07885</name>
</gene>
<dbReference type="InterPro" id="IPR009057">
    <property type="entry name" value="Homeodomain-like_sf"/>
</dbReference>
<dbReference type="Pfam" id="PF12833">
    <property type="entry name" value="HTH_18"/>
    <property type="match status" value="1"/>
</dbReference>
<dbReference type="GO" id="GO:0043565">
    <property type="term" value="F:sequence-specific DNA binding"/>
    <property type="evidence" value="ECO:0007669"/>
    <property type="project" value="InterPro"/>
</dbReference>
<dbReference type="PANTHER" id="PTHR43280:SF32">
    <property type="entry name" value="TRANSCRIPTIONAL REGULATORY PROTEIN"/>
    <property type="match status" value="1"/>
</dbReference>
<evidence type="ECO:0000259" key="4">
    <source>
        <dbReference type="PROSITE" id="PS01124"/>
    </source>
</evidence>
<dbReference type="Gene3D" id="1.10.10.60">
    <property type="entry name" value="Homeodomain-like"/>
    <property type="match status" value="1"/>
</dbReference>
<dbReference type="RefSeq" id="WP_157540896.1">
    <property type="nucleotide sequence ID" value="NZ_WQLA01000003.1"/>
</dbReference>
<evidence type="ECO:0000256" key="2">
    <source>
        <dbReference type="ARBA" id="ARBA00023125"/>
    </source>
</evidence>
<dbReference type="InterPro" id="IPR018060">
    <property type="entry name" value="HTH_AraC"/>
</dbReference>
<evidence type="ECO:0000313" key="6">
    <source>
        <dbReference type="Proteomes" id="UP000434850"/>
    </source>
</evidence>
<protein>
    <submittedName>
        <fullName evidence="5">Helix-turn-helix domain-containing protein</fullName>
    </submittedName>
</protein>
<sequence>MDLPQTILTRKDEITRDFLALYEDHVSKLMSGEHRKRYAAKTFAGLLFIDSRHLTNTLKLTTGRSPCDYMEQRIVDEAKKLLAESDLSVAQIGYKFAYDDPTNFTKFFKGMTGFTPRQYRKQILSSAL</sequence>
<evidence type="ECO:0000256" key="1">
    <source>
        <dbReference type="ARBA" id="ARBA00023015"/>
    </source>
</evidence>
<comment type="caution">
    <text evidence="5">The sequence shown here is derived from an EMBL/GenBank/DDBJ whole genome shotgun (WGS) entry which is preliminary data.</text>
</comment>
<name>A0A6I4IC87_9SPHI</name>